<evidence type="ECO:0000256" key="1">
    <source>
        <dbReference type="SAM" id="Phobius"/>
    </source>
</evidence>
<dbReference type="GeneID" id="120442578"/>
<dbReference type="Proteomes" id="UP000472276">
    <property type="component" value="Unassembled WGS sequence"/>
</dbReference>
<evidence type="ECO:0000256" key="2">
    <source>
        <dbReference type="SAM" id="SignalP"/>
    </source>
</evidence>
<dbReference type="Pfam" id="PF07686">
    <property type="entry name" value="V-set"/>
    <property type="match status" value="1"/>
</dbReference>
<dbReference type="Pfam" id="PF03921">
    <property type="entry name" value="ICAM_N"/>
    <property type="match status" value="1"/>
</dbReference>
<feature type="transmembrane region" description="Helical" evidence="1">
    <location>
        <begin position="414"/>
        <end position="433"/>
    </location>
</feature>
<accession>A0AAZ1XK31</accession>
<feature type="domain" description="Ig-like" evidence="3">
    <location>
        <begin position="320"/>
        <end position="410"/>
    </location>
</feature>
<dbReference type="InterPro" id="IPR007110">
    <property type="entry name" value="Ig-like_dom"/>
</dbReference>
<feature type="chain" id="PRO_5044336186" description="Ig-like domain-containing protein" evidence="2">
    <location>
        <begin position="22"/>
        <end position="538"/>
    </location>
</feature>
<feature type="domain" description="Ig-like" evidence="3">
    <location>
        <begin position="233"/>
        <end position="303"/>
    </location>
</feature>
<reference evidence="5" key="1">
    <citation type="submission" date="2020-03" db="EMBL/GenBank/DDBJ databases">
        <title>Evolution of repeat sequences and sex chromosomes of tilapia species revealed by chromosome-level genomes.</title>
        <authorList>
            <person name="Xu L."/>
            <person name="Tao W."/>
            <person name="Wang D."/>
            <person name="Zhou Q."/>
        </authorList>
    </citation>
    <scope>NUCLEOTIDE SEQUENCE [LARGE SCALE GENOMIC DNA]</scope>
    <source>
        <strain evidence="5">Israel</strain>
    </source>
</reference>
<name>A0AAZ1XK31_OREAU</name>
<dbReference type="InterPro" id="IPR013768">
    <property type="entry name" value="ICAM_N"/>
</dbReference>
<reference evidence="4" key="3">
    <citation type="submission" date="2025-09" db="UniProtKB">
        <authorList>
            <consortium name="Ensembl"/>
        </authorList>
    </citation>
    <scope>IDENTIFICATION</scope>
</reference>
<gene>
    <name evidence="4" type="primary">LOC120442578</name>
</gene>
<dbReference type="PANTHER" id="PTHR46484:SF1">
    <property type="entry name" value="SCHWANN CELL MYELIN PROTEIN-RELATED"/>
    <property type="match status" value="1"/>
</dbReference>
<dbReference type="AlphaFoldDB" id="A0AAZ1XK31"/>
<dbReference type="Ensembl" id="ENSOABT00000063068.1">
    <property type="protein sequence ID" value="ENSOABP00000068576.1"/>
    <property type="gene ID" value="ENSOABG00000038074.1"/>
</dbReference>
<protein>
    <recommendedName>
        <fullName evidence="3">Ig-like domain-containing protein</fullName>
    </recommendedName>
</protein>
<keyword evidence="1" id="KW-0812">Transmembrane</keyword>
<dbReference type="RefSeq" id="XP_039475199.1">
    <property type="nucleotide sequence ID" value="XM_039619265.1"/>
</dbReference>
<keyword evidence="1" id="KW-0472">Membrane</keyword>
<evidence type="ECO:0000259" key="3">
    <source>
        <dbReference type="PROSITE" id="PS50835"/>
    </source>
</evidence>
<keyword evidence="2" id="KW-0732">Signal</keyword>
<dbReference type="SUPFAM" id="SSF48726">
    <property type="entry name" value="Immunoglobulin"/>
    <property type="match status" value="3"/>
</dbReference>
<dbReference type="InterPro" id="IPR013106">
    <property type="entry name" value="Ig_V-set"/>
</dbReference>
<dbReference type="InterPro" id="IPR036179">
    <property type="entry name" value="Ig-like_dom_sf"/>
</dbReference>
<organism evidence="4 5">
    <name type="scientific">Oreochromis aureus</name>
    <name type="common">Israeli tilapia</name>
    <name type="synonym">Chromis aureus</name>
    <dbReference type="NCBI Taxonomy" id="47969"/>
    <lineage>
        <taxon>Eukaryota</taxon>
        <taxon>Metazoa</taxon>
        <taxon>Chordata</taxon>
        <taxon>Craniata</taxon>
        <taxon>Vertebrata</taxon>
        <taxon>Euteleostomi</taxon>
        <taxon>Actinopterygii</taxon>
        <taxon>Neopterygii</taxon>
        <taxon>Teleostei</taxon>
        <taxon>Neoteleostei</taxon>
        <taxon>Acanthomorphata</taxon>
        <taxon>Ovalentaria</taxon>
        <taxon>Cichlomorphae</taxon>
        <taxon>Cichliformes</taxon>
        <taxon>Cichlidae</taxon>
        <taxon>African cichlids</taxon>
        <taxon>Pseudocrenilabrinae</taxon>
        <taxon>Oreochromini</taxon>
        <taxon>Oreochromis</taxon>
    </lineage>
</organism>
<dbReference type="Gene3D" id="2.60.40.10">
    <property type="entry name" value="Immunoglobulins"/>
    <property type="match status" value="4"/>
</dbReference>
<sequence length="538" mass="61741">MAAAHLLRLLSLMTVLQQVNGFSIRVPKTVVAVEGTCVMVPCQTDPYERVNWYQYHNLKYPIVYDGFYTHNVEQKFRGRTKVLGNAAEGNCTLTIDNVSTADHNLRVYVWINPDSQTTQKFHDQTVTISVERKAPIIYIQKQIVEGEIFQANCSIIYSCPSLPPSLQWNLNTFLENYTFVDFHMEVHGQWFYKKTLRGVATYLMNNSRISCSAKFKTFTMGSQQMTLNISYKPVTVRVKKEKKVVAEGDSIMIECVANSNPPPHKYLWFIRQLDQHKIENSTQSKKHFSNIVRDTSLSCMAQNALGVQQSIWVDLDVQYPPVILPESSCHLTGDVLRCVCLVDASPNASIYWTINGNYTHLSSFASALTNKKHVIFEEIKITVKTQTNVSCTGRNPHGSDTKQIPAVSLSESSLMWLMLPGMIFLFGCAVLIYRKYPVKRIQTFFRLFFGGGHVQQQQINNNFRRSQNEDTQLDLQRPDRDLEMERLSCVYDNDFLEEMQRSARSQHHQNSETLLQSKNETEPLDENLYCNTRVCLKC</sequence>
<dbReference type="PANTHER" id="PTHR46484">
    <property type="entry name" value="SI:CH211-171H4.5-RELATED"/>
    <property type="match status" value="1"/>
</dbReference>
<evidence type="ECO:0000313" key="5">
    <source>
        <dbReference type="Proteomes" id="UP000472276"/>
    </source>
</evidence>
<feature type="signal peptide" evidence="2">
    <location>
        <begin position="1"/>
        <end position="21"/>
    </location>
</feature>
<reference evidence="4" key="2">
    <citation type="submission" date="2025-08" db="UniProtKB">
        <authorList>
            <consortium name="Ensembl"/>
        </authorList>
    </citation>
    <scope>IDENTIFICATION</scope>
</reference>
<keyword evidence="5" id="KW-1185">Reference proteome</keyword>
<proteinExistence type="predicted"/>
<keyword evidence="1" id="KW-1133">Transmembrane helix</keyword>
<dbReference type="PROSITE" id="PS50835">
    <property type="entry name" value="IG_LIKE"/>
    <property type="match status" value="2"/>
</dbReference>
<evidence type="ECO:0000313" key="4">
    <source>
        <dbReference type="Ensembl" id="ENSOABP00000068576.1"/>
    </source>
</evidence>
<dbReference type="InterPro" id="IPR013783">
    <property type="entry name" value="Ig-like_fold"/>
</dbReference>
<dbReference type="KEGG" id="oau:120442578"/>